<dbReference type="InterPro" id="IPR015424">
    <property type="entry name" value="PyrdxlP-dep_Trfase"/>
</dbReference>
<dbReference type="InterPro" id="IPR015421">
    <property type="entry name" value="PyrdxlP-dep_Trfase_major"/>
</dbReference>
<organism evidence="8 9">
    <name type="scientific">Mucilaginibacter calamicampi</name>
    <dbReference type="NCBI Taxonomy" id="1302352"/>
    <lineage>
        <taxon>Bacteria</taxon>
        <taxon>Pseudomonadati</taxon>
        <taxon>Bacteroidota</taxon>
        <taxon>Sphingobacteriia</taxon>
        <taxon>Sphingobacteriales</taxon>
        <taxon>Sphingobacteriaceae</taxon>
        <taxon>Mucilaginibacter</taxon>
    </lineage>
</organism>
<evidence type="ECO:0000259" key="7">
    <source>
        <dbReference type="Pfam" id="PF00155"/>
    </source>
</evidence>
<dbReference type="RefSeq" id="WP_377097824.1">
    <property type="nucleotide sequence ID" value="NZ_JBHTHU010000002.1"/>
</dbReference>
<evidence type="ECO:0000256" key="3">
    <source>
        <dbReference type="ARBA" id="ARBA00010008"/>
    </source>
</evidence>
<evidence type="ECO:0000313" key="8">
    <source>
        <dbReference type="EMBL" id="MFD0749451.1"/>
    </source>
</evidence>
<accession>A0ABW2YTV0</accession>
<evidence type="ECO:0000256" key="2">
    <source>
        <dbReference type="ARBA" id="ARBA00005189"/>
    </source>
</evidence>
<evidence type="ECO:0000313" key="9">
    <source>
        <dbReference type="Proteomes" id="UP001596958"/>
    </source>
</evidence>
<keyword evidence="4" id="KW-0808">Transferase</keyword>
<dbReference type="InterPro" id="IPR050087">
    <property type="entry name" value="AON_synthase_class-II"/>
</dbReference>
<feature type="domain" description="Aminotransferase class I/classII large" evidence="7">
    <location>
        <begin position="29"/>
        <end position="367"/>
    </location>
</feature>
<dbReference type="Proteomes" id="UP001596958">
    <property type="component" value="Unassembled WGS sequence"/>
</dbReference>
<comment type="cofactor">
    <cofactor evidence="1 6">
        <name>pyridoxal 5'-phosphate</name>
        <dbReference type="ChEBI" id="CHEBI:597326"/>
    </cofactor>
</comment>
<keyword evidence="8" id="KW-0032">Aminotransferase</keyword>
<keyword evidence="5 6" id="KW-0663">Pyridoxal phosphate</keyword>
<dbReference type="PANTHER" id="PTHR13693:SF77">
    <property type="entry name" value="8-AMINO-7-OXONONANOATE SYNTHASE"/>
    <property type="match status" value="1"/>
</dbReference>
<dbReference type="Pfam" id="PF00155">
    <property type="entry name" value="Aminotran_1_2"/>
    <property type="match status" value="1"/>
</dbReference>
<evidence type="ECO:0000256" key="1">
    <source>
        <dbReference type="ARBA" id="ARBA00001933"/>
    </source>
</evidence>
<reference evidence="9" key="1">
    <citation type="journal article" date="2019" name="Int. J. Syst. Evol. Microbiol.">
        <title>The Global Catalogue of Microorganisms (GCM) 10K type strain sequencing project: providing services to taxonomists for standard genome sequencing and annotation.</title>
        <authorList>
            <consortium name="The Broad Institute Genomics Platform"/>
            <consortium name="The Broad Institute Genome Sequencing Center for Infectious Disease"/>
            <person name="Wu L."/>
            <person name="Ma J."/>
        </authorList>
    </citation>
    <scope>NUCLEOTIDE SEQUENCE [LARGE SCALE GENOMIC DNA]</scope>
    <source>
        <strain evidence="9">CCUG 63418</strain>
    </source>
</reference>
<proteinExistence type="inferred from homology"/>
<dbReference type="Gene3D" id="3.90.1150.10">
    <property type="entry name" value="Aspartate Aminotransferase, domain 1"/>
    <property type="match status" value="1"/>
</dbReference>
<dbReference type="PANTHER" id="PTHR13693">
    <property type="entry name" value="CLASS II AMINOTRANSFERASE/8-AMINO-7-OXONONANOATE SYNTHASE"/>
    <property type="match status" value="1"/>
</dbReference>
<dbReference type="InterPro" id="IPR015422">
    <property type="entry name" value="PyrdxlP-dep_Trfase_small"/>
</dbReference>
<dbReference type="GO" id="GO:0008483">
    <property type="term" value="F:transaminase activity"/>
    <property type="evidence" value="ECO:0007669"/>
    <property type="project" value="UniProtKB-KW"/>
</dbReference>
<dbReference type="InterPro" id="IPR001917">
    <property type="entry name" value="Aminotrans_II_pyridoxalP_BS"/>
</dbReference>
<dbReference type="PROSITE" id="PS00599">
    <property type="entry name" value="AA_TRANSFER_CLASS_2"/>
    <property type="match status" value="1"/>
</dbReference>
<dbReference type="Gene3D" id="3.40.640.10">
    <property type="entry name" value="Type I PLP-dependent aspartate aminotransferase-like (Major domain)"/>
    <property type="match status" value="1"/>
</dbReference>
<dbReference type="InterPro" id="IPR004839">
    <property type="entry name" value="Aminotransferase_I/II_large"/>
</dbReference>
<dbReference type="SUPFAM" id="SSF53383">
    <property type="entry name" value="PLP-dependent transferases"/>
    <property type="match status" value="1"/>
</dbReference>
<comment type="caution">
    <text evidence="8">The sequence shown here is derived from an EMBL/GenBank/DDBJ whole genome shotgun (WGS) entry which is preliminary data.</text>
</comment>
<gene>
    <name evidence="8" type="ORF">ACFQZS_04810</name>
</gene>
<evidence type="ECO:0000256" key="4">
    <source>
        <dbReference type="ARBA" id="ARBA00022679"/>
    </source>
</evidence>
<dbReference type="EMBL" id="JBHTHU010000002">
    <property type="protein sequence ID" value="MFD0749451.1"/>
    <property type="molecule type" value="Genomic_DNA"/>
</dbReference>
<comment type="similarity">
    <text evidence="3">Belongs to the class-II pyridoxal-phosphate-dependent aminotransferase family. BioF subfamily.</text>
</comment>
<sequence length="372" mass="40420">MKAAENFIANRLAERREAGNLRALKPEGNLIDFCSNDYLGFARSAELKKAVASECSANHALNGATGSRLISGNLKYTEAVEQQIAQWFDSEASLLFNSGYDANVGLLSSLPQRGDTIICDELIHASAIDGARLSYANRFSFKHNDVDSLEAKLKNAKGVCYVVIESVYSMDGDSPPLIDIVEMTEKYKAHLIVDEAHAFGLYKRGLVSELGLQHRVFARLITFGKALGGHGAAIVGSSLLRNYLINFARSFIYTTAAPFHQVAAIKTGLDLLNSSDDMVDQLKHNIALFKALSSPEALQIMPPSNSPIQCVVLTSALKATTMATALQNKGFDVRAILSPTVAEGSERLRICLHAFNTDVQVKQLTEIINPSI</sequence>
<evidence type="ECO:0000256" key="6">
    <source>
        <dbReference type="RuleBase" id="RU003693"/>
    </source>
</evidence>
<keyword evidence="9" id="KW-1185">Reference proteome</keyword>
<comment type="pathway">
    <text evidence="2">Lipid metabolism.</text>
</comment>
<evidence type="ECO:0000256" key="5">
    <source>
        <dbReference type="ARBA" id="ARBA00022898"/>
    </source>
</evidence>
<protein>
    <submittedName>
        <fullName evidence="8">Aminotransferase class I/II-fold pyridoxal phosphate-dependent enzyme</fullName>
    </submittedName>
</protein>
<name>A0ABW2YTV0_9SPHI</name>